<evidence type="ECO:0000313" key="4">
    <source>
        <dbReference type="Proteomes" id="UP000631114"/>
    </source>
</evidence>
<protein>
    <recommendedName>
        <fullName evidence="5">Secreted protein</fullName>
    </recommendedName>
</protein>
<feature type="signal peptide" evidence="2">
    <location>
        <begin position="1"/>
        <end position="23"/>
    </location>
</feature>
<organism evidence="3 4">
    <name type="scientific">Coptis chinensis</name>
    <dbReference type="NCBI Taxonomy" id="261450"/>
    <lineage>
        <taxon>Eukaryota</taxon>
        <taxon>Viridiplantae</taxon>
        <taxon>Streptophyta</taxon>
        <taxon>Embryophyta</taxon>
        <taxon>Tracheophyta</taxon>
        <taxon>Spermatophyta</taxon>
        <taxon>Magnoliopsida</taxon>
        <taxon>Ranunculales</taxon>
        <taxon>Ranunculaceae</taxon>
        <taxon>Coptidoideae</taxon>
        <taxon>Coptis</taxon>
    </lineage>
</organism>
<evidence type="ECO:0000313" key="3">
    <source>
        <dbReference type="EMBL" id="KAF9596092.1"/>
    </source>
</evidence>
<keyword evidence="2" id="KW-0732">Signal</keyword>
<dbReference type="EMBL" id="JADFTS010000007">
    <property type="protein sequence ID" value="KAF9596092.1"/>
    <property type="molecule type" value="Genomic_DNA"/>
</dbReference>
<dbReference type="Proteomes" id="UP000631114">
    <property type="component" value="Unassembled WGS sequence"/>
</dbReference>
<keyword evidence="4" id="KW-1185">Reference proteome</keyword>
<feature type="chain" id="PRO_5032532191" description="Secreted protein" evidence="2">
    <location>
        <begin position="24"/>
        <end position="102"/>
    </location>
</feature>
<gene>
    <name evidence="3" type="ORF">IFM89_007145</name>
</gene>
<feature type="compositionally biased region" description="Basic and acidic residues" evidence="1">
    <location>
        <begin position="79"/>
        <end position="96"/>
    </location>
</feature>
<reference evidence="3 4" key="1">
    <citation type="submission" date="2020-10" db="EMBL/GenBank/DDBJ databases">
        <title>The Coptis chinensis genome and diversification of protoberbering-type alkaloids.</title>
        <authorList>
            <person name="Wang B."/>
            <person name="Shu S."/>
            <person name="Song C."/>
            <person name="Liu Y."/>
        </authorList>
    </citation>
    <scope>NUCLEOTIDE SEQUENCE [LARGE SCALE GENOMIC DNA]</scope>
    <source>
        <strain evidence="3">HL-2020</strain>
        <tissue evidence="3">Leaf</tissue>
    </source>
</reference>
<dbReference type="OrthoDB" id="786865at2759"/>
<feature type="region of interest" description="Disordered" evidence="1">
    <location>
        <begin position="53"/>
        <end position="102"/>
    </location>
</feature>
<proteinExistence type="predicted"/>
<evidence type="ECO:0008006" key="5">
    <source>
        <dbReference type="Google" id="ProtNLM"/>
    </source>
</evidence>
<dbReference type="AlphaFoldDB" id="A0A835LKR2"/>
<evidence type="ECO:0000256" key="2">
    <source>
        <dbReference type="SAM" id="SignalP"/>
    </source>
</evidence>
<sequence>MRLLDLQVLAYLVLLIKTPVVGRQRDYLFSATGKAQNQAFLVNYRQFQFDRLLQDASPPSSDKDAPFVQPDGGGNHHGGRVENHRGIDLQAWDKQHPRPPPP</sequence>
<evidence type="ECO:0000256" key="1">
    <source>
        <dbReference type="SAM" id="MobiDB-lite"/>
    </source>
</evidence>
<name>A0A835LKR2_9MAGN</name>
<accession>A0A835LKR2</accession>
<comment type="caution">
    <text evidence="3">The sequence shown here is derived from an EMBL/GenBank/DDBJ whole genome shotgun (WGS) entry which is preliminary data.</text>
</comment>